<dbReference type="Proteomes" id="UP000285120">
    <property type="component" value="Unassembled WGS sequence"/>
</dbReference>
<evidence type="ECO:0000313" key="2">
    <source>
        <dbReference type="Proteomes" id="UP000285120"/>
    </source>
</evidence>
<organism evidence="1 2">
    <name type="scientific">Sinobaca qinghaiensis</name>
    <dbReference type="NCBI Taxonomy" id="342944"/>
    <lineage>
        <taxon>Bacteria</taxon>
        <taxon>Bacillati</taxon>
        <taxon>Bacillota</taxon>
        <taxon>Bacilli</taxon>
        <taxon>Bacillales</taxon>
        <taxon>Sporolactobacillaceae</taxon>
        <taxon>Sinobaca</taxon>
    </lineage>
</organism>
<dbReference type="RefSeq" id="WP_120194395.1">
    <property type="nucleotide sequence ID" value="NZ_RAPK01000012.1"/>
</dbReference>
<keyword evidence="2" id="KW-1185">Reference proteome</keyword>
<dbReference type="EMBL" id="RAPK01000012">
    <property type="protein sequence ID" value="RKD68803.1"/>
    <property type="molecule type" value="Genomic_DNA"/>
</dbReference>
<evidence type="ECO:0000313" key="1">
    <source>
        <dbReference type="EMBL" id="RKD68803.1"/>
    </source>
</evidence>
<dbReference type="AlphaFoldDB" id="A0A419UW56"/>
<protein>
    <submittedName>
        <fullName evidence="1">Uncharacterized protein</fullName>
    </submittedName>
</protein>
<name>A0A419UW56_9BACL</name>
<gene>
    <name evidence="1" type="ORF">ATL39_3266</name>
</gene>
<reference evidence="1 2" key="1">
    <citation type="submission" date="2018-09" db="EMBL/GenBank/DDBJ databases">
        <title>Genomic Encyclopedia of Archaeal and Bacterial Type Strains, Phase II (KMG-II): from individual species to whole genera.</title>
        <authorList>
            <person name="Goeker M."/>
        </authorList>
    </citation>
    <scope>NUCLEOTIDE SEQUENCE [LARGE SCALE GENOMIC DNA]</scope>
    <source>
        <strain evidence="1 2">DSM 17008</strain>
    </source>
</reference>
<accession>A0A419UW56</accession>
<comment type="caution">
    <text evidence="1">The sequence shown here is derived from an EMBL/GenBank/DDBJ whole genome shotgun (WGS) entry which is preliminary data.</text>
</comment>
<sequence length="177" mass="20514">MEYGMNQYQMATINQASNQAKILKGINMQLAMQQIEAINRFKSQFAGINTELIKSLTQPHRELIAMVARQARIRRETFAALQRSLVPKYSVMATIPRMETVTPKKVNMFQSTYYRLIDVLQSEPVKKFFTISDKVINVINFLFRMNEAAENISSMELQIIGEFFKSLGSWLWKLFTS</sequence>
<proteinExistence type="predicted"/>